<dbReference type="FunFam" id="1.20.1070.10:FF:000009">
    <property type="entry name" value="Olfactory receptor"/>
    <property type="match status" value="1"/>
</dbReference>
<keyword evidence="4 11" id="KW-0552">Olfaction</keyword>
<dbReference type="GO" id="GO:0004930">
    <property type="term" value="F:G protein-coupled receptor activity"/>
    <property type="evidence" value="ECO:0007669"/>
    <property type="project" value="UniProtKB-KW"/>
</dbReference>
<keyword evidence="8 10" id="KW-0675">Receptor</keyword>
<accession>L9KI87</accession>
<keyword evidence="9 10" id="KW-0807">Transducer</keyword>
<organism evidence="13 14">
    <name type="scientific">Tupaia chinensis</name>
    <name type="common">Chinese tree shrew</name>
    <name type="synonym">Tupaia belangeri chinensis</name>
    <dbReference type="NCBI Taxonomy" id="246437"/>
    <lineage>
        <taxon>Eukaryota</taxon>
        <taxon>Metazoa</taxon>
        <taxon>Chordata</taxon>
        <taxon>Craniata</taxon>
        <taxon>Vertebrata</taxon>
        <taxon>Euteleostomi</taxon>
        <taxon>Mammalia</taxon>
        <taxon>Eutheria</taxon>
        <taxon>Euarchontoglires</taxon>
        <taxon>Scandentia</taxon>
        <taxon>Tupaiidae</taxon>
        <taxon>Tupaia</taxon>
    </lineage>
</organism>
<dbReference type="STRING" id="246437.L9KI87"/>
<keyword evidence="11" id="KW-1003">Cell membrane</keyword>
<feature type="transmembrane region" description="Helical" evidence="11">
    <location>
        <begin position="272"/>
        <end position="292"/>
    </location>
</feature>
<feature type="domain" description="G-protein coupled receptors family 1 profile" evidence="12">
    <location>
        <begin position="41"/>
        <end position="290"/>
    </location>
</feature>
<feature type="transmembrane region" description="Helical" evidence="11">
    <location>
        <begin position="27"/>
        <end position="48"/>
    </location>
</feature>
<dbReference type="Pfam" id="PF13853">
    <property type="entry name" value="7tm_4"/>
    <property type="match status" value="1"/>
</dbReference>
<keyword evidence="3 10" id="KW-0812">Transmembrane</keyword>
<keyword evidence="7 11" id="KW-0472">Membrane</keyword>
<keyword evidence="5 11" id="KW-1133">Transmembrane helix</keyword>
<feature type="transmembrane region" description="Helical" evidence="11">
    <location>
        <begin position="60"/>
        <end position="81"/>
    </location>
</feature>
<dbReference type="InParanoid" id="L9KI87"/>
<protein>
    <recommendedName>
        <fullName evidence="11">Olfactory receptor</fullName>
    </recommendedName>
</protein>
<dbReference type="eggNOG" id="ENOG502RB7P">
    <property type="taxonomic scope" value="Eukaryota"/>
</dbReference>
<evidence type="ECO:0000259" key="12">
    <source>
        <dbReference type="PROSITE" id="PS50262"/>
    </source>
</evidence>
<evidence type="ECO:0000256" key="6">
    <source>
        <dbReference type="ARBA" id="ARBA00023040"/>
    </source>
</evidence>
<keyword evidence="6 10" id="KW-0297">G-protein coupled receptor</keyword>
<keyword evidence="14" id="KW-1185">Reference proteome</keyword>
<evidence type="ECO:0000256" key="1">
    <source>
        <dbReference type="ARBA" id="ARBA00004141"/>
    </source>
</evidence>
<evidence type="ECO:0000256" key="4">
    <source>
        <dbReference type="ARBA" id="ARBA00022725"/>
    </source>
</evidence>
<evidence type="ECO:0000313" key="13">
    <source>
        <dbReference type="EMBL" id="ELW62408.1"/>
    </source>
</evidence>
<dbReference type="PRINTS" id="PR00237">
    <property type="entry name" value="GPCRRHODOPSN"/>
</dbReference>
<comment type="subcellular location">
    <subcellularLocation>
        <location evidence="11">Cell membrane</location>
        <topology evidence="11">Multi-pass membrane protein</topology>
    </subcellularLocation>
    <subcellularLocation>
        <location evidence="1">Membrane</location>
        <topology evidence="1">Multi-pass membrane protein</topology>
    </subcellularLocation>
</comment>
<keyword evidence="2 11" id="KW-0716">Sensory transduction</keyword>
<evidence type="ECO:0000256" key="10">
    <source>
        <dbReference type="RuleBase" id="RU000688"/>
    </source>
</evidence>
<dbReference type="InterPro" id="IPR017452">
    <property type="entry name" value="GPCR_Rhodpsn_7TM"/>
</dbReference>
<dbReference type="Gene3D" id="1.20.1070.10">
    <property type="entry name" value="Rhodopsin 7-helix transmembrane proteins"/>
    <property type="match status" value="1"/>
</dbReference>
<feature type="transmembrane region" description="Helical" evidence="11">
    <location>
        <begin position="238"/>
        <end position="260"/>
    </location>
</feature>
<dbReference type="Proteomes" id="UP000011518">
    <property type="component" value="Unassembled WGS sequence"/>
</dbReference>
<dbReference type="PROSITE" id="PS00237">
    <property type="entry name" value="G_PROTEIN_RECEP_F1_1"/>
    <property type="match status" value="1"/>
</dbReference>
<dbReference type="PROSITE" id="PS50262">
    <property type="entry name" value="G_PROTEIN_RECEP_F1_2"/>
    <property type="match status" value="1"/>
</dbReference>
<gene>
    <name evidence="13" type="ORF">TREES_T100020717</name>
</gene>
<dbReference type="PRINTS" id="PR00245">
    <property type="entry name" value="OLFACTORYR"/>
</dbReference>
<dbReference type="SUPFAM" id="SSF81321">
    <property type="entry name" value="Family A G protein-coupled receptor-like"/>
    <property type="match status" value="1"/>
</dbReference>
<sequence>MERGNLTVVREFVLLGLSISPGQQRPLSVLFLCMYAVSTLGNSLVILATGCDSRLHLPMYFLLGNLSFADVCFTSTVVPQMVVNILTDTHTISFANCLTQLFFFIAFVNMDSFLLCAMAYDRYAAICNPLRYTAVMSPRLCVRLVAVLWTVACLHALLHTALMARLSFCASNIIRHFFCDLSPLLQLSCSDVSLNIRVIFTVGGLLALTPLTCILLSYGLIVSTILKVTSAQGRQRAFSTCGCHLSVVVLFYGTAIAVYFSPSSFRTPESDTLSAVMYTVVTPMLNPFIYTLRNRDMKRALHKMLCRLPTFR</sequence>
<dbReference type="SMART" id="SM01381">
    <property type="entry name" value="7TM_GPCR_Srsx"/>
    <property type="match status" value="1"/>
</dbReference>
<dbReference type="FunCoup" id="L9KI87">
    <property type="interactions" value="421"/>
</dbReference>
<dbReference type="InterPro" id="IPR000276">
    <property type="entry name" value="GPCR_Rhodpsn"/>
</dbReference>
<evidence type="ECO:0000256" key="3">
    <source>
        <dbReference type="ARBA" id="ARBA00022692"/>
    </source>
</evidence>
<evidence type="ECO:0000256" key="8">
    <source>
        <dbReference type="ARBA" id="ARBA00023170"/>
    </source>
</evidence>
<evidence type="ECO:0000256" key="5">
    <source>
        <dbReference type="ARBA" id="ARBA00022989"/>
    </source>
</evidence>
<name>L9KI87_TUPCH</name>
<dbReference type="GO" id="GO:0005886">
    <property type="term" value="C:plasma membrane"/>
    <property type="evidence" value="ECO:0007669"/>
    <property type="project" value="UniProtKB-SubCell"/>
</dbReference>
<proteinExistence type="inferred from homology"/>
<dbReference type="EMBL" id="KB320820">
    <property type="protein sequence ID" value="ELW62408.1"/>
    <property type="molecule type" value="Genomic_DNA"/>
</dbReference>
<feature type="transmembrane region" description="Helical" evidence="11">
    <location>
        <begin position="198"/>
        <end position="226"/>
    </location>
</feature>
<feature type="transmembrane region" description="Helical" evidence="11">
    <location>
        <begin position="140"/>
        <end position="158"/>
    </location>
</feature>
<comment type="similarity">
    <text evidence="10">Belongs to the G-protein coupled receptor 1 family.</text>
</comment>
<evidence type="ECO:0000256" key="2">
    <source>
        <dbReference type="ARBA" id="ARBA00022606"/>
    </source>
</evidence>
<evidence type="ECO:0000256" key="7">
    <source>
        <dbReference type="ARBA" id="ARBA00023136"/>
    </source>
</evidence>
<feature type="transmembrane region" description="Helical" evidence="11">
    <location>
        <begin position="101"/>
        <end position="120"/>
    </location>
</feature>
<evidence type="ECO:0000256" key="11">
    <source>
        <dbReference type="RuleBase" id="RU363047"/>
    </source>
</evidence>
<dbReference type="PANTHER" id="PTHR48001">
    <property type="entry name" value="OLFACTORY RECEPTOR"/>
    <property type="match status" value="1"/>
</dbReference>
<reference evidence="14" key="1">
    <citation type="submission" date="2012-07" db="EMBL/GenBank/DDBJ databases">
        <title>Genome of the Chinese tree shrew, a rising model animal genetically related to primates.</title>
        <authorList>
            <person name="Zhang G."/>
            <person name="Fan Y."/>
            <person name="Yao Y."/>
            <person name="Huang Z."/>
        </authorList>
    </citation>
    <scope>NUCLEOTIDE SEQUENCE [LARGE SCALE GENOMIC DNA]</scope>
</reference>
<evidence type="ECO:0000256" key="9">
    <source>
        <dbReference type="ARBA" id="ARBA00023224"/>
    </source>
</evidence>
<dbReference type="InterPro" id="IPR000725">
    <property type="entry name" value="Olfact_rcpt"/>
</dbReference>
<reference evidence="14" key="2">
    <citation type="journal article" date="2013" name="Nat. Commun.">
        <title>Genome of the Chinese tree shrew.</title>
        <authorList>
            <person name="Fan Y."/>
            <person name="Huang Z.Y."/>
            <person name="Cao C.C."/>
            <person name="Chen C.S."/>
            <person name="Chen Y.X."/>
            <person name="Fan D.D."/>
            <person name="He J."/>
            <person name="Hou H.L."/>
            <person name="Hu L."/>
            <person name="Hu X.T."/>
            <person name="Jiang X.T."/>
            <person name="Lai R."/>
            <person name="Lang Y.S."/>
            <person name="Liang B."/>
            <person name="Liao S.G."/>
            <person name="Mu D."/>
            <person name="Ma Y.Y."/>
            <person name="Niu Y.Y."/>
            <person name="Sun X.Q."/>
            <person name="Xia J.Q."/>
            <person name="Xiao J."/>
            <person name="Xiong Z.Q."/>
            <person name="Xu L."/>
            <person name="Yang L."/>
            <person name="Zhang Y."/>
            <person name="Zhao W."/>
            <person name="Zhao X.D."/>
            <person name="Zheng Y.T."/>
            <person name="Zhou J.M."/>
            <person name="Zhu Y.B."/>
            <person name="Zhang G.J."/>
            <person name="Wang J."/>
            <person name="Yao Y.G."/>
        </authorList>
    </citation>
    <scope>NUCLEOTIDE SEQUENCE [LARGE SCALE GENOMIC DNA]</scope>
</reference>
<dbReference type="AlphaFoldDB" id="L9KI87"/>
<evidence type="ECO:0000313" key="14">
    <source>
        <dbReference type="Proteomes" id="UP000011518"/>
    </source>
</evidence>
<dbReference type="GO" id="GO:0004984">
    <property type="term" value="F:olfactory receptor activity"/>
    <property type="evidence" value="ECO:0007669"/>
    <property type="project" value="InterPro"/>
</dbReference>
<dbReference type="CDD" id="cd15918">
    <property type="entry name" value="7tmA_OR1_7-like"/>
    <property type="match status" value="1"/>
</dbReference>